<evidence type="ECO:0000256" key="1">
    <source>
        <dbReference type="SAM" id="MobiDB-lite"/>
    </source>
</evidence>
<dbReference type="EMBL" id="PQIB02000009">
    <property type="protein sequence ID" value="RLM97800.1"/>
    <property type="molecule type" value="Genomic_DNA"/>
</dbReference>
<reference evidence="3" key="1">
    <citation type="journal article" date="2019" name="Nat. Commun.">
        <title>The genome of broomcorn millet.</title>
        <authorList>
            <person name="Zou C."/>
            <person name="Miki D."/>
            <person name="Li D."/>
            <person name="Tang Q."/>
            <person name="Xiao L."/>
            <person name="Rajput S."/>
            <person name="Deng P."/>
            <person name="Jia W."/>
            <person name="Huang R."/>
            <person name="Zhang M."/>
            <person name="Sun Y."/>
            <person name="Hu J."/>
            <person name="Fu X."/>
            <person name="Schnable P.S."/>
            <person name="Li F."/>
            <person name="Zhang H."/>
            <person name="Feng B."/>
            <person name="Zhu X."/>
            <person name="Liu R."/>
            <person name="Schnable J.C."/>
            <person name="Zhu J.-K."/>
            <person name="Zhang H."/>
        </authorList>
    </citation>
    <scope>NUCLEOTIDE SEQUENCE [LARGE SCALE GENOMIC DNA]</scope>
</reference>
<protein>
    <submittedName>
        <fullName evidence="2">Uncharacterized protein</fullName>
    </submittedName>
</protein>
<feature type="region of interest" description="Disordered" evidence="1">
    <location>
        <begin position="1"/>
        <end position="25"/>
    </location>
</feature>
<evidence type="ECO:0000313" key="3">
    <source>
        <dbReference type="Proteomes" id="UP000275267"/>
    </source>
</evidence>
<sequence>MEQAFVRTGTTADRLHESNPQTQASIVEDDGDENVIIEEYEDDSLPDLLALVFFWLNHVLDTGLGFDNFNGLGSFVLRQFGRYNA</sequence>
<proteinExistence type="predicted"/>
<name>A0A3L6R683_PANMI</name>
<comment type="caution">
    <text evidence="2">The sequence shown here is derived from an EMBL/GenBank/DDBJ whole genome shotgun (WGS) entry which is preliminary data.</text>
</comment>
<dbReference type="AlphaFoldDB" id="A0A3L6R683"/>
<accession>A0A3L6R683</accession>
<keyword evidence="3" id="KW-1185">Reference proteome</keyword>
<gene>
    <name evidence="2" type="ORF">C2845_PM06G25390</name>
</gene>
<organism evidence="2 3">
    <name type="scientific">Panicum miliaceum</name>
    <name type="common">Proso millet</name>
    <name type="synonym">Broomcorn millet</name>
    <dbReference type="NCBI Taxonomy" id="4540"/>
    <lineage>
        <taxon>Eukaryota</taxon>
        <taxon>Viridiplantae</taxon>
        <taxon>Streptophyta</taxon>
        <taxon>Embryophyta</taxon>
        <taxon>Tracheophyta</taxon>
        <taxon>Spermatophyta</taxon>
        <taxon>Magnoliopsida</taxon>
        <taxon>Liliopsida</taxon>
        <taxon>Poales</taxon>
        <taxon>Poaceae</taxon>
        <taxon>PACMAD clade</taxon>
        <taxon>Panicoideae</taxon>
        <taxon>Panicodae</taxon>
        <taxon>Paniceae</taxon>
        <taxon>Panicinae</taxon>
        <taxon>Panicum</taxon>
        <taxon>Panicum sect. Panicum</taxon>
    </lineage>
</organism>
<dbReference type="Proteomes" id="UP000275267">
    <property type="component" value="Unassembled WGS sequence"/>
</dbReference>
<evidence type="ECO:0000313" key="2">
    <source>
        <dbReference type="EMBL" id="RLM97800.1"/>
    </source>
</evidence>